<sequence>MASLTKLHRRLLRWERYDDHLRKLALANTEWYDICSPRGLSRARDRWLAERYRHRVIASQRYALADLRGQAWIDAVKDAWLPDGGERRD</sequence>
<name>A0ABQ4BJA4_9ACTN</name>
<accession>A0ABQ4BJA4</accession>
<comment type="caution">
    <text evidence="1">The sequence shown here is derived from an EMBL/GenBank/DDBJ whole genome shotgun (WGS) entry which is preliminary data.</text>
</comment>
<proteinExistence type="predicted"/>
<dbReference type="EMBL" id="BOMS01000110">
    <property type="protein sequence ID" value="GIE70761.1"/>
    <property type="molecule type" value="Genomic_DNA"/>
</dbReference>
<evidence type="ECO:0000313" key="1">
    <source>
        <dbReference type="EMBL" id="GIE70761.1"/>
    </source>
</evidence>
<protein>
    <submittedName>
        <fullName evidence="1">Uncharacterized protein</fullName>
    </submittedName>
</protein>
<reference evidence="1 2" key="1">
    <citation type="submission" date="2021-01" db="EMBL/GenBank/DDBJ databases">
        <title>Whole genome shotgun sequence of Actinoplanes palleronii NBRC 14916.</title>
        <authorList>
            <person name="Komaki H."/>
            <person name="Tamura T."/>
        </authorList>
    </citation>
    <scope>NUCLEOTIDE SEQUENCE [LARGE SCALE GENOMIC DNA]</scope>
    <source>
        <strain evidence="1 2">NBRC 14916</strain>
    </source>
</reference>
<evidence type="ECO:0000313" key="2">
    <source>
        <dbReference type="Proteomes" id="UP000624709"/>
    </source>
</evidence>
<dbReference type="RefSeq" id="WP_203828760.1">
    <property type="nucleotide sequence ID" value="NZ_BAAATY010000018.1"/>
</dbReference>
<gene>
    <name evidence="1" type="ORF">Apa02nite_068690</name>
</gene>
<organism evidence="1 2">
    <name type="scientific">Actinoplanes palleronii</name>
    <dbReference type="NCBI Taxonomy" id="113570"/>
    <lineage>
        <taxon>Bacteria</taxon>
        <taxon>Bacillati</taxon>
        <taxon>Actinomycetota</taxon>
        <taxon>Actinomycetes</taxon>
        <taxon>Micromonosporales</taxon>
        <taxon>Micromonosporaceae</taxon>
        <taxon>Actinoplanes</taxon>
    </lineage>
</organism>
<keyword evidence="2" id="KW-1185">Reference proteome</keyword>
<dbReference type="Proteomes" id="UP000624709">
    <property type="component" value="Unassembled WGS sequence"/>
</dbReference>